<feature type="compositionally biased region" description="Gly residues" evidence="1">
    <location>
        <begin position="230"/>
        <end position="245"/>
    </location>
</feature>
<keyword evidence="2" id="KW-0472">Membrane</keyword>
<dbReference type="RefSeq" id="WP_344872086.1">
    <property type="nucleotide sequence ID" value="NZ_BAABAL010000005.1"/>
</dbReference>
<feature type="region of interest" description="Disordered" evidence="1">
    <location>
        <begin position="212"/>
        <end position="245"/>
    </location>
</feature>
<sequence length="245" mass="25366">MTNNETPGGEHPPEPKQTPSTQQGPSGSEPASAEQRPSADARPDPAAESADQPTAQVKPVETPARPKRGQINFQDPGTTRARPPTVAEQRAREAARREARARREAEEAEAARKAKLRKRLLIGGGVSVGVVALVAIWYAASQPDDVEARCVDNTNTVVDDKYCDDDYARSNGGYSSGGGSTFIYLGGGGRQYSYNYGGSGAIGQKVTGGSSIKPSGANISTPSGKSVQRGGFGVRSGTSGSSGGS</sequence>
<feature type="compositionally biased region" description="Basic and acidic residues" evidence="1">
    <location>
        <begin position="89"/>
        <end position="104"/>
    </location>
</feature>
<gene>
    <name evidence="3" type="ORF">GCM10022247_15330</name>
</gene>
<reference evidence="4" key="1">
    <citation type="journal article" date="2019" name="Int. J. Syst. Evol. Microbiol.">
        <title>The Global Catalogue of Microorganisms (GCM) 10K type strain sequencing project: providing services to taxonomists for standard genome sequencing and annotation.</title>
        <authorList>
            <consortium name="The Broad Institute Genomics Platform"/>
            <consortium name="The Broad Institute Genome Sequencing Center for Infectious Disease"/>
            <person name="Wu L."/>
            <person name="Ma J."/>
        </authorList>
    </citation>
    <scope>NUCLEOTIDE SEQUENCE [LARGE SCALE GENOMIC DNA]</scope>
    <source>
        <strain evidence="4">JCM 17342</strain>
    </source>
</reference>
<feature type="transmembrane region" description="Helical" evidence="2">
    <location>
        <begin position="120"/>
        <end position="140"/>
    </location>
</feature>
<keyword evidence="2" id="KW-0812">Transmembrane</keyword>
<organism evidence="3 4">
    <name type="scientific">Allokutzneria multivorans</name>
    <dbReference type="NCBI Taxonomy" id="1142134"/>
    <lineage>
        <taxon>Bacteria</taxon>
        <taxon>Bacillati</taxon>
        <taxon>Actinomycetota</taxon>
        <taxon>Actinomycetes</taxon>
        <taxon>Pseudonocardiales</taxon>
        <taxon>Pseudonocardiaceae</taxon>
        <taxon>Allokutzneria</taxon>
    </lineage>
</organism>
<accession>A0ABP7REE8</accession>
<evidence type="ECO:0000313" key="3">
    <source>
        <dbReference type="EMBL" id="GAA3996309.1"/>
    </source>
</evidence>
<feature type="region of interest" description="Disordered" evidence="1">
    <location>
        <begin position="1"/>
        <end position="104"/>
    </location>
</feature>
<evidence type="ECO:0000256" key="2">
    <source>
        <dbReference type="SAM" id="Phobius"/>
    </source>
</evidence>
<keyword evidence="2" id="KW-1133">Transmembrane helix</keyword>
<keyword evidence="4" id="KW-1185">Reference proteome</keyword>
<evidence type="ECO:0000256" key="1">
    <source>
        <dbReference type="SAM" id="MobiDB-lite"/>
    </source>
</evidence>
<dbReference type="EMBL" id="BAABAL010000005">
    <property type="protein sequence ID" value="GAA3996309.1"/>
    <property type="molecule type" value="Genomic_DNA"/>
</dbReference>
<proteinExistence type="predicted"/>
<feature type="compositionally biased region" description="Polar residues" evidence="1">
    <location>
        <begin position="212"/>
        <end position="226"/>
    </location>
</feature>
<feature type="compositionally biased region" description="Polar residues" evidence="1">
    <location>
        <begin position="17"/>
        <end position="26"/>
    </location>
</feature>
<dbReference type="Proteomes" id="UP001501747">
    <property type="component" value="Unassembled WGS sequence"/>
</dbReference>
<evidence type="ECO:0000313" key="4">
    <source>
        <dbReference type="Proteomes" id="UP001501747"/>
    </source>
</evidence>
<name>A0ABP7REE8_9PSEU</name>
<comment type="caution">
    <text evidence="3">The sequence shown here is derived from an EMBL/GenBank/DDBJ whole genome shotgun (WGS) entry which is preliminary data.</text>
</comment>
<protein>
    <submittedName>
        <fullName evidence="3">Uncharacterized protein</fullName>
    </submittedName>
</protein>